<protein>
    <recommendedName>
        <fullName evidence="1">HEAT repeat-containing protein 6</fullName>
    </recommendedName>
</protein>
<keyword evidence="5" id="KW-1185">Reference proteome</keyword>
<sequence>EGSELLAHLSHIVPPYQDRLVAKACILISIFCGKRNVILCTADLHDVIRFLTEALQQCQTFVYTDILSAFAAVCENNTYRIKKFHDTLVGGQGVLLQLTDDTTCDDETVLEAVRCLAAFCTIKPHEAEHVEVQYLSASFDTFVHLLHRAPHLKMDPSMKNKLLICCFSGIQNIVLLKRLPNIQLGTLFAAVRAYLFFGLTSQQMNIPSQLFPNAVTPYDPLASPRTHISNPSQAAKNMSSQQSQGKQGTSTSPGESTRKKQKKRKSRGKGGGEGDGEDRDADDAKKRWDEPPLQEEDGRAAAVSVTEGCTTLPWDPSLLKVSSSDSEFSDTEGGRARYQKAESVRVRHSALICFLNIVRIVEKKVMFGYWSSFLPDLSSTSTAQQTQSLFTVILKDPSPKCRVAAVASLTCMLEATRNLLAAAQDVTTHQPSPAFTTFSAALGATCREMHRCLLQALVAENFNSVLTQIIKCLANLVSNVPYHRLNPGLLTKVLKQVRHFFNHKDPNVRTACLTCIGAMVGIRPPLMEVSQLIRPPVPPVGVNRSAHPGDSPLFRPEDAAFLLYPSFSTPQVARVAEEGEETVRPLEKSTETSQGEEPATQEGSVPINSIESSQGKGSVNLREESEPERQASVDTEESESRSCAALKASDVLEPGRTSEEVASTERHSKQGTDSTGAEMIRQQEDGSSGTQNTKQSGRTSDSEVAASEPTSRIVNQLSSVHITGEETSDTESAIHNRSGVASSAEGRTPVLAASSGEATPMYRDQTLQSMARETSWVIKFSVKNIIGQPDTERDASQTKSDGQQRFEPLPIRLEALQVISNLVKNYFPVIRQSVGLLRDLIQTCLEDLNPIVQLHGCKVLDEFTQALHREVQEASLAPNHVIPVHEILDFWLYLLGGPLPKLLAYNPDTSPDSNNLVRSAACESMGNVGEEVFSRLPRPRQMQCLTLVLGMVAEDDKLIKAAAVRALGIYILYPTLRDDVLFVLDAAAAILECVDAKRNSKSQTVRFKAAWAMANLCDTLVTNKDNNQEEFLQEFPDSVLLKLLTCAASATRDSDKISCNSGRAIGNLLRFMPARCFLQQDMSDAIQTAVKGLIRNMTTGAMKVRWNSCYAASNVFRNPDLPVGQPWTNDILNMLSKVVQTCSNFKVRINAALGLCALKHRRGYGSSVTFTHVWTSLIGALESSENINDFAEYKYKDSLIEHLCGAVLHVTSLTELSDLTTLRQDVLLKGHSFRTYMEKYVKLDLNSKSCAEIPSVESVRQHLESLEQQATSEDQRRSVQDLMQACLPDSESPEDKPPAKLSFKQIYD</sequence>
<dbReference type="Gene3D" id="1.25.10.10">
    <property type="entry name" value="Leucine-rich Repeat Variant"/>
    <property type="match status" value="3"/>
</dbReference>
<feature type="region of interest" description="Disordered" evidence="2">
    <location>
        <begin position="1286"/>
        <end position="1308"/>
    </location>
</feature>
<feature type="compositionally biased region" description="Low complexity" evidence="2">
    <location>
        <begin position="239"/>
        <end position="252"/>
    </location>
</feature>
<feature type="non-terminal residue" evidence="4">
    <location>
        <position position="1"/>
    </location>
</feature>
<evidence type="ECO:0000256" key="2">
    <source>
        <dbReference type="SAM" id="MobiDB-lite"/>
    </source>
</evidence>
<feature type="domain" description="DUF4042" evidence="3">
    <location>
        <begin position="345"/>
        <end position="529"/>
    </location>
</feature>
<comment type="caution">
    <text evidence="4">The sequence shown here is derived from an EMBL/GenBank/DDBJ whole genome shotgun (WGS) entry which is preliminary data.</text>
</comment>
<organism evidence="4 5">
    <name type="scientific">Elysia chlorotica</name>
    <name type="common">Eastern emerald elysia</name>
    <name type="synonym">Sea slug</name>
    <dbReference type="NCBI Taxonomy" id="188477"/>
    <lineage>
        <taxon>Eukaryota</taxon>
        <taxon>Metazoa</taxon>
        <taxon>Spiralia</taxon>
        <taxon>Lophotrochozoa</taxon>
        <taxon>Mollusca</taxon>
        <taxon>Gastropoda</taxon>
        <taxon>Heterobranchia</taxon>
        <taxon>Euthyneura</taxon>
        <taxon>Panpulmonata</taxon>
        <taxon>Sacoglossa</taxon>
        <taxon>Placobranchoidea</taxon>
        <taxon>Plakobranchidae</taxon>
        <taxon>Elysia</taxon>
    </lineage>
</organism>
<feature type="region of interest" description="Disordered" evidence="2">
    <location>
        <begin position="574"/>
        <end position="748"/>
    </location>
</feature>
<feature type="compositionally biased region" description="Basic and acidic residues" evidence="2">
    <location>
        <begin position="621"/>
        <end position="631"/>
    </location>
</feature>
<dbReference type="STRING" id="188477.A0A433TEQ4"/>
<dbReference type="Proteomes" id="UP000271974">
    <property type="component" value="Unassembled WGS sequence"/>
</dbReference>
<evidence type="ECO:0000313" key="4">
    <source>
        <dbReference type="EMBL" id="RUS80031.1"/>
    </source>
</evidence>
<evidence type="ECO:0000259" key="3">
    <source>
        <dbReference type="Pfam" id="PF13251"/>
    </source>
</evidence>
<dbReference type="InterPro" id="IPR025283">
    <property type="entry name" value="DUF4042"/>
</dbReference>
<feature type="compositionally biased region" description="Basic residues" evidence="2">
    <location>
        <begin position="259"/>
        <end position="268"/>
    </location>
</feature>
<feature type="compositionally biased region" description="Polar residues" evidence="2">
    <location>
        <begin position="708"/>
        <end position="721"/>
    </location>
</feature>
<dbReference type="InterPro" id="IPR016024">
    <property type="entry name" value="ARM-type_fold"/>
</dbReference>
<dbReference type="SUPFAM" id="SSF48371">
    <property type="entry name" value="ARM repeat"/>
    <property type="match status" value="2"/>
</dbReference>
<feature type="compositionally biased region" description="Polar residues" evidence="2">
    <location>
        <begin position="591"/>
        <end position="617"/>
    </location>
</feature>
<reference evidence="4 5" key="1">
    <citation type="submission" date="2019-01" db="EMBL/GenBank/DDBJ databases">
        <title>A draft genome assembly of the solar-powered sea slug Elysia chlorotica.</title>
        <authorList>
            <person name="Cai H."/>
            <person name="Li Q."/>
            <person name="Fang X."/>
            <person name="Li J."/>
            <person name="Curtis N.E."/>
            <person name="Altenburger A."/>
            <person name="Shibata T."/>
            <person name="Feng M."/>
            <person name="Maeda T."/>
            <person name="Schwartz J.A."/>
            <person name="Shigenobu S."/>
            <person name="Lundholm N."/>
            <person name="Nishiyama T."/>
            <person name="Yang H."/>
            <person name="Hasebe M."/>
            <person name="Li S."/>
            <person name="Pierce S.K."/>
            <person name="Wang J."/>
        </authorList>
    </citation>
    <scope>NUCLEOTIDE SEQUENCE [LARGE SCALE GENOMIC DNA]</scope>
    <source>
        <strain evidence="4">EC2010</strain>
        <tissue evidence="4">Whole organism of an adult</tissue>
    </source>
</reference>
<dbReference type="InterPro" id="IPR011989">
    <property type="entry name" value="ARM-like"/>
</dbReference>
<dbReference type="PANTHER" id="PTHR13366">
    <property type="entry name" value="MALARIA ANTIGEN-RELATED"/>
    <property type="match status" value="1"/>
</dbReference>
<accession>A0A433TEQ4</accession>
<dbReference type="EMBL" id="RQTK01000414">
    <property type="protein sequence ID" value="RUS80031.1"/>
    <property type="molecule type" value="Genomic_DNA"/>
</dbReference>
<evidence type="ECO:0000256" key="1">
    <source>
        <dbReference type="ARBA" id="ARBA00015263"/>
    </source>
</evidence>
<feature type="compositionally biased region" description="Basic and acidic residues" evidence="2">
    <location>
        <begin position="656"/>
        <end position="670"/>
    </location>
</feature>
<feature type="compositionally biased region" description="Polar residues" evidence="2">
    <location>
        <begin position="226"/>
        <end position="238"/>
    </location>
</feature>
<dbReference type="Pfam" id="PF13251">
    <property type="entry name" value="DUF4042"/>
    <property type="match status" value="1"/>
</dbReference>
<feature type="region of interest" description="Disordered" evidence="2">
    <location>
        <begin position="221"/>
        <end position="302"/>
    </location>
</feature>
<dbReference type="PANTHER" id="PTHR13366:SF0">
    <property type="entry name" value="HEAT REPEAT-CONTAINING PROTEIN 6"/>
    <property type="match status" value="1"/>
</dbReference>
<dbReference type="OrthoDB" id="66533at2759"/>
<feature type="compositionally biased region" description="Polar residues" evidence="2">
    <location>
        <begin position="730"/>
        <end position="741"/>
    </location>
</feature>
<name>A0A433TEQ4_ELYCH</name>
<dbReference type="InterPro" id="IPR052107">
    <property type="entry name" value="HEAT6"/>
</dbReference>
<proteinExistence type="predicted"/>
<gene>
    <name evidence="4" type="ORF">EGW08_012201</name>
</gene>
<feature type="compositionally biased region" description="Basic and acidic residues" evidence="2">
    <location>
        <begin position="575"/>
        <end position="590"/>
    </location>
</feature>
<evidence type="ECO:0000313" key="5">
    <source>
        <dbReference type="Proteomes" id="UP000271974"/>
    </source>
</evidence>
<feature type="compositionally biased region" description="Polar residues" evidence="2">
    <location>
        <begin position="685"/>
        <end position="699"/>
    </location>
</feature>